<dbReference type="InterPro" id="IPR011554">
    <property type="entry name" value="HMG_CoA_synthase_prok"/>
</dbReference>
<dbReference type="SUPFAM" id="SSF53901">
    <property type="entry name" value="Thiolase-like"/>
    <property type="match status" value="2"/>
</dbReference>
<feature type="domain" description="Hydroxymethylglutaryl-coenzyme A synthase N-terminal" evidence="5">
    <location>
        <begin position="12"/>
        <end position="164"/>
    </location>
</feature>
<feature type="binding site" evidence="4">
    <location>
        <position position="30"/>
    </location>
    <ligand>
        <name>(3S)-3-hydroxy-3-methylglutaryl-CoA</name>
        <dbReference type="ChEBI" id="CHEBI:43074"/>
    </ligand>
</feature>
<reference evidence="7 8" key="1">
    <citation type="submission" date="2018-06" db="EMBL/GenBank/DDBJ databases">
        <authorList>
            <consortium name="Pathogen Informatics"/>
            <person name="Doyle S."/>
        </authorList>
    </citation>
    <scope>NUCLEOTIDE SEQUENCE [LARGE SCALE GENOMIC DNA]</scope>
    <source>
        <strain evidence="7 8">NCTC12278</strain>
    </source>
</reference>
<protein>
    <submittedName>
        <fullName evidence="7">Hydroxymethylglutaryl-CoA synthase</fullName>
        <ecNumber evidence="7">2.3.3.-</ecNumber>
    </submittedName>
</protein>
<evidence type="ECO:0000256" key="4">
    <source>
        <dbReference type="PIRSR" id="PIRSR611554-2"/>
    </source>
</evidence>
<dbReference type="GO" id="GO:0004421">
    <property type="term" value="F:hydroxymethylglutaryl-CoA synthase activity"/>
    <property type="evidence" value="ECO:0007669"/>
    <property type="project" value="InterPro"/>
</dbReference>
<name>A0A2X3W814_9STRE</name>
<dbReference type="InterPro" id="IPR016039">
    <property type="entry name" value="Thiolase-like"/>
</dbReference>
<feature type="binding site" evidence="4">
    <location>
        <position position="243"/>
    </location>
    <ligand>
        <name>(3S)-3-hydroxy-3-methylglutaryl-CoA</name>
        <dbReference type="ChEBI" id="CHEBI:43074"/>
    </ligand>
</feature>
<dbReference type="InterPro" id="IPR013528">
    <property type="entry name" value="HMG_CoA_synth_N"/>
</dbReference>
<feature type="active site" description="Proton donor/acceptor" evidence="3">
    <location>
        <position position="234"/>
    </location>
</feature>
<feature type="active site" description="Proton donor/acceptor" evidence="3">
    <location>
        <position position="80"/>
    </location>
</feature>
<feature type="domain" description="Hydroxymethylglutaryl-coenzyme A synthase C-terminal" evidence="6">
    <location>
        <begin position="246"/>
        <end position="351"/>
    </location>
</feature>
<organism evidence="7 8">
    <name type="scientific">Streptococcus ferus</name>
    <dbReference type="NCBI Taxonomy" id="1345"/>
    <lineage>
        <taxon>Bacteria</taxon>
        <taxon>Bacillati</taxon>
        <taxon>Bacillota</taxon>
        <taxon>Bacilli</taxon>
        <taxon>Lactobacillales</taxon>
        <taxon>Streptococcaceae</taxon>
        <taxon>Streptococcus</taxon>
    </lineage>
</organism>
<dbReference type="KEGG" id="sfer:NCTC12278_01036"/>
<comment type="similarity">
    <text evidence="1">Belongs to the thiolase-like superfamily. HMG-CoA synthase family.</text>
</comment>
<dbReference type="STRING" id="1123303.GCA_000372425_00563"/>
<evidence type="ECO:0000256" key="2">
    <source>
        <dbReference type="ARBA" id="ARBA00022679"/>
    </source>
</evidence>
<dbReference type="EMBL" id="LS483343">
    <property type="protein sequence ID" value="SQF40466.1"/>
    <property type="molecule type" value="Genomic_DNA"/>
</dbReference>
<accession>A0A2X3W814</accession>
<sequence>MMPIGIDKIGFTTSQYVLNMSDLAQARGEDPEKFSQGLLLNALSIAPVTEDIISLAASAADQILSQEDKEKIDMVLLATESSVDQSKAGAVYIHSLLGIQPFARSLEFKEACYSATAALNYAKLHIEKHPESRVLVLASDIAKYGIGTPGESTQGAGALALLVTKEPRILTFNDDNIAQTRDIMDFWRPNYSTTPFVNGMYSTKQYLDSLKTTWAEYQKRFDGHLSDFAAFCFHIPFPKLALKGLNKIMDKSLTAEKKAQLLENFDASISYSSQVGNIYTGSLYLGFLSLLENSTDLNAGDKIGFFSYGSGAVSEIFSGQLVEGYQDQLKDKRQQDLDRRQPLSVADYEKLFYEEPQLDSAGNCQFQEYLTGPFALTAIKEHQRQYQRVINHDKT</sequence>
<dbReference type="PANTHER" id="PTHR43323:SF2">
    <property type="entry name" value="HYDROXYMETHYLGLUTARYL-COA SYNTHASE"/>
    <property type="match status" value="1"/>
</dbReference>
<dbReference type="GO" id="GO:0006084">
    <property type="term" value="P:acetyl-CoA metabolic process"/>
    <property type="evidence" value="ECO:0007669"/>
    <property type="project" value="InterPro"/>
</dbReference>
<feature type="binding site" evidence="4">
    <location>
        <position position="144"/>
    </location>
    <ligand>
        <name>(3S)-3-hydroxy-3-methylglutaryl-CoA</name>
        <dbReference type="ChEBI" id="CHEBI:43074"/>
    </ligand>
</feature>
<dbReference type="CDD" id="cd00827">
    <property type="entry name" value="init_cond_enzymes"/>
    <property type="match status" value="1"/>
</dbReference>
<dbReference type="AlphaFoldDB" id="A0A2X3W814"/>
<feature type="binding site" evidence="4">
    <location>
        <position position="277"/>
    </location>
    <ligand>
        <name>(3S)-3-hydroxy-3-methylglutaryl-CoA</name>
        <dbReference type="ChEBI" id="CHEBI:43074"/>
    </ligand>
</feature>
<evidence type="ECO:0000259" key="6">
    <source>
        <dbReference type="Pfam" id="PF08540"/>
    </source>
</evidence>
<dbReference type="PANTHER" id="PTHR43323">
    <property type="entry name" value="3-HYDROXY-3-METHYLGLUTARYL COENZYME A SYNTHASE"/>
    <property type="match status" value="1"/>
</dbReference>
<evidence type="ECO:0000313" key="8">
    <source>
        <dbReference type="Proteomes" id="UP000249495"/>
    </source>
</evidence>
<dbReference type="Gene3D" id="3.40.47.10">
    <property type="match status" value="2"/>
</dbReference>
<evidence type="ECO:0000313" key="7">
    <source>
        <dbReference type="EMBL" id="SQF40466.1"/>
    </source>
</evidence>
<keyword evidence="8" id="KW-1185">Reference proteome</keyword>
<dbReference type="InterPro" id="IPR013746">
    <property type="entry name" value="HMG_CoA_synt_C_dom"/>
</dbReference>
<dbReference type="Proteomes" id="UP000249495">
    <property type="component" value="Chromosome 1"/>
</dbReference>
<evidence type="ECO:0000256" key="1">
    <source>
        <dbReference type="ARBA" id="ARBA00007061"/>
    </source>
</evidence>
<proteinExistence type="inferred from homology"/>
<dbReference type="NCBIfam" id="TIGR01835">
    <property type="entry name" value="HMG-CoA-S_prok"/>
    <property type="match status" value="1"/>
</dbReference>
<keyword evidence="2 7" id="KW-0808">Transferase</keyword>
<feature type="active site" description="Acyl-thioester intermediate" evidence="3">
    <location>
        <position position="112"/>
    </location>
</feature>
<dbReference type="EC" id="2.3.3.-" evidence="7"/>
<keyword evidence="7" id="KW-0012">Acyltransferase</keyword>
<evidence type="ECO:0000256" key="3">
    <source>
        <dbReference type="PIRSR" id="PIRSR611554-1"/>
    </source>
</evidence>
<dbReference type="Pfam" id="PF01154">
    <property type="entry name" value="HMG_CoA_synt_N"/>
    <property type="match status" value="1"/>
</dbReference>
<dbReference type="Pfam" id="PF08540">
    <property type="entry name" value="HMG_CoA_synt_C"/>
    <property type="match status" value="1"/>
</dbReference>
<evidence type="ECO:0000259" key="5">
    <source>
        <dbReference type="Pfam" id="PF01154"/>
    </source>
</evidence>
<gene>
    <name evidence="7" type="primary">pksG</name>
    <name evidence="7" type="ORF">NCTC12278_01036</name>
</gene>